<dbReference type="KEGG" id="pfer:IRI77_14360"/>
<gene>
    <name evidence="1" type="ORF">IRI77_14360</name>
</gene>
<keyword evidence="2" id="KW-1185">Reference proteome</keyword>
<dbReference type="GO" id="GO:1901135">
    <property type="term" value="P:carbohydrate derivative metabolic process"/>
    <property type="evidence" value="ECO:0007669"/>
    <property type="project" value="InterPro"/>
</dbReference>
<dbReference type="GO" id="GO:0097367">
    <property type="term" value="F:carbohydrate derivative binding"/>
    <property type="evidence" value="ECO:0007669"/>
    <property type="project" value="InterPro"/>
</dbReference>
<accession>A0A7S7NWI6</accession>
<proteinExistence type="predicted"/>
<name>A0A7S7NWI6_PALFE</name>
<dbReference type="Gene3D" id="3.40.50.10490">
    <property type="entry name" value="Glucose-6-phosphate isomerase like protein, domain 1"/>
    <property type="match status" value="1"/>
</dbReference>
<reference evidence="1 2" key="1">
    <citation type="submission" date="2020-10" db="EMBL/GenBank/DDBJ databases">
        <title>Complete genome sequence of Paludibaculum fermentans P105T, a facultatively anaerobic acidobacterium capable of dissimilatory Fe(III) reduction.</title>
        <authorList>
            <person name="Dedysh S.N."/>
            <person name="Beletsky A.V."/>
            <person name="Kulichevskaya I.S."/>
            <person name="Mardanov A.V."/>
            <person name="Ravin N.V."/>
        </authorList>
    </citation>
    <scope>NUCLEOTIDE SEQUENCE [LARGE SCALE GENOMIC DNA]</scope>
    <source>
        <strain evidence="1 2">P105</strain>
    </source>
</reference>
<protein>
    <recommendedName>
        <fullName evidence="3">Glucose-6-phosphate isomerase</fullName>
    </recommendedName>
</protein>
<evidence type="ECO:0000313" key="1">
    <source>
        <dbReference type="EMBL" id="QOY91077.1"/>
    </source>
</evidence>
<evidence type="ECO:0008006" key="3">
    <source>
        <dbReference type="Google" id="ProtNLM"/>
    </source>
</evidence>
<dbReference type="InterPro" id="IPR046348">
    <property type="entry name" value="SIS_dom_sf"/>
</dbReference>
<dbReference type="AlphaFoldDB" id="A0A7S7NWI6"/>
<evidence type="ECO:0000313" key="2">
    <source>
        <dbReference type="Proteomes" id="UP000593892"/>
    </source>
</evidence>
<dbReference type="Proteomes" id="UP000593892">
    <property type="component" value="Chromosome"/>
</dbReference>
<dbReference type="RefSeq" id="WP_194452732.1">
    <property type="nucleotide sequence ID" value="NZ_CP063849.1"/>
</dbReference>
<dbReference type="SUPFAM" id="SSF53697">
    <property type="entry name" value="SIS domain"/>
    <property type="match status" value="1"/>
</dbReference>
<dbReference type="EMBL" id="CP063849">
    <property type="protein sequence ID" value="QOY91077.1"/>
    <property type="molecule type" value="Genomic_DNA"/>
</dbReference>
<sequence>MSKPYHYASVHVRLCYNQNVNLALFHDLPSSAVHAARFAEDRILSKLQAIDAKARRKGFDVLDAARSPFVRIGMETTPDGKVTKNSLGVLHLAWLAAQHPEWPGTVQAELDAIRAAIKQTHGKPLKFLIWAGMGGSAEDKSMYNAAGLLAKGPKCYVLDSTDPAKLKAILADITKRSKGSLKDALQSSLIVGMAMGMTSYEPVVNLEKLAKLYEKYKLDSRPNFVYMTLPGSLLDQFAGPRGYRKVELQLDNGNSTAGRHSAPLTRGSLYPLGLAGVDLQQWIAGTQLDEQQIHTAWSLSSFLQQQGTEGRDKVTLLLSKSLAAAALWTKQNFEESLGKSEELGIKIIIGEPARMADYQPPKDARQDRVFLVVERQGEPAFERQKMALLKRAGYPLAILTIPKDKPLSFYMQTIHYVVFGLAWLRKMNFVTQPSVELYKSITNPLYQNGLFQGGIEKTPEWKQLKESPRQIKWRGGITLHYDRLPCGVELADRDAPSAYAALLRQLSAARTIEYGELTFFGDTRYSASGIALRKVLDKAAADLFRARLKIPVDVYEGPAMNHSFHEMIIGHGRCLSTVLLSEKAEKIPEAGYTADYHRAQFLATQMALEQRARLVVAITLKDLEAASLKALAEFFRAAAVALK</sequence>
<organism evidence="1 2">
    <name type="scientific">Paludibaculum fermentans</name>
    <dbReference type="NCBI Taxonomy" id="1473598"/>
    <lineage>
        <taxon>Bacteria</taxon>
        <taxon>Pseudomonadati</taxon>
        <taxon>Acidobacteriota</taxon>
        <taxon>Terriglobia</taxon>
        <taxon>Bryobacterales</taxon>
        <taxon>Bryobacteraceae</taxon>
        <taxon>Paludibaculum</taxon>
    </lineage>
</organism>